<proteinExistence type="predicted"/>
<dbReference type="RefSeq" id="WP_147063346.1">
    <property type="nucleotide sequence ID" value="NZ_BAAARO010000021.1"/>
</dbReference>
<dbReference type="Gene3D" id="1.20.120.1600">
    <property type="match status" value="1"/>
</dbReference>
<dbReference type="SUPFAM" id="SSF56784">
    <property type="entry name" value="HAD-like"/>
    <property type="match status" value="1"/>
</dbReference>
<keyword evidence="3" id="KW-0460">Magnesium</keyword>
<comment type="cofactor">
    <cofactor evidence="1">
        <name>Mg(2+)</name>
        <dbReference type="ChEBI" id="CHEBI:18420"/>
    </cofactor>
</comment>
<evidence type="ECO:0000313" key="5">
    <source>
        <dbReference type="Proteomes" id="UP000321534"/>
    </source>
</evidence>
<evidence type="ECO:0000256" key="3">
    <source>
        <dbReference type="ARBA" id="ARBA00022842"/>
    </source>
</evidence>
<dbReference type="InterPro" id="IPR051400">
    <property type="entry name" value="HAD-like_hydrolase"/>
</dbReference>
<evidence type="ECO:0000313" key="4">
    <source>
        <dbReference type="EMBL" id="GEO28843.1"/>
    </source>
</evidence>
<accession>A0A512CX84</accession>
<dbReference type="AlphaFoldDB" id="A0A512CX84"/>
<dbReference type="SFLD" id="SFLDS00003">
    <property type="entry name" value="Haloacid_Dehalogenase"/>
    <property type="match status" value="1"/>
</dbReference>
<dbReference type="Pfam" id="PF00702">
    <property type="entry name" value="Hydrolase"/>
    <property type="match status" value="1"/>
</dbReference>
<dbReference type="NCBIfam" id="TIGR01549">
    <property type="entry name" value="HAD-SF-IA-v1"/>
    <property type="match status" value="1"/>
</dbReference>
<protein>
    <submittedName>
        <fullName evidence="4">Haloacid dehalogenase</fullName>
    </submittedName>
</protein>
<keyword evidence="2" id="KW-0378">Hydrolase</keyword>
<gene>
    <name evidence="4" type="ORF">TAE01_06530</name>
</gene>
<dbReference type="GO" id="GO:0016787">
    <property type="term" value="F:hydrolase activity"/>
    <property type="evidence" value="ECO:0007669"/>
    <property type="project" value="UniProtKB-KW"/>
</dbReference>
<dbReference type="GO" id="GO:0044281">
    <property type="term" value="P:small molecule metabolic process"/>
    <property type="evidence" value="ECO:0007669"/>
    <property type="project" value="UniProtKB-ARBA"/>
</dbReference>
<dbReference type="PANTHER" id="PTHR46470:SF4">
    <property type="entry name" value="5-AMINO-6-(5-PHOSPHO-D-RIBITYLAMINO)URACIL PHOSPHATASE YIGB"/>
    <property type="match status" value="1"/>
</dbReference>
<dbReference type="InterPro" id="IPR006439">
    <property type="entry name" value="HAD-SF_hydro_IA"/>
</dbReference>
<dbReference type="SFLD" id="SFLDG01129">
    <property type="entry name" value="C1.5:_HAD__Beta-PGM__Phosphata"/>
    <property type="match status" value="1"/>
</dbReference>
<dbReference type="PANTHER" id="PTHR46470">
    <property type="entry name" value="N-ACYLNEURAMINATE-9-PHOSPHATASE"/>
    <property type="match status" value="1"/>
</dbReference>
<sequence length="250" mass="26999">MSGRSLVETLHGVRALVLDVDDTIVDTREAMVVAGTHAAASVWPHRTGEHRAMAQRYYDDPQGWFPRYASGDVAFEVMRAGRLSEVAAAFGVEVPEGAHRSYEEAYAPAFRGAQRLFPDVPDLLAAAEGEGLPIALLTNSAHAPTRVKLEALDLVGRFDVVVTTDTLGFGKPDPRVYLEACRLLDVEPHGAVCLGDNLEWDVLGAEAAGLRAVWLDREGRGTSEAVASVRGLDELTQALGRRFGPPVTDR</sequence>
<dbReference type="Proteomes" id="UP000321534">
    <property type="component" value="Unassembled WGS sequence"/>
</dbReference>
<comment type="caution">
    <text evidence="4">The sequence shown here is derived from an EMBL/GenBank/DDBJ whole genome shotgun (WGS) entry which is preliminary data.</text>
</comment>
<evidence type="ECO:0000256" key="1">
    <source>
        <dbReference type="ARBA" id="ARBA00001946"/>
    </source>
</evidence>
<dbReference type="OrthoDB" id="9810501at2"/>
<organism evidence="4 5">
    <name type="scientific">Terrabacter aerolatus</name>
    <dbReference type="NCBI Taxonomy" id="422442"/>
    <lineage>
        <taxon>Bacteria</taxon>
        <taxon>Bacillati</taxon>
        <taxon>Actinomycetota</taxon>
        <taxon>Actinomycetes</taxon>
        <taxon>Micrococcales</taxon>
        <taxon>Intrasporangiaceae</taxon>
        <taxon>Terrabacter</taxon>
    </lineage>
</organism>
<reference evidence="4 5" key="1">
    <citation type="submission" date="2019-07" db="EMBL/GenBank/DDBJ databases">
        <title>Whole genome shotgun sequence of Terrabacter aerolatus NBRC 106305.</title>
        <authorList>
            <person name="Hosoyama A."/>
            <person name="Uohara A."/>
            <person name="Ohji S."/>
            <person name="Ichikawa N."/>
        </authorList>
    </citation>
    <scope>NUCLEOTIDE SEQUENCE [LARGE SCALE GENOMIC DNA]</scope>
    <source>
        <strain evidence="4 5">NBRC 106305</strain>
    </source>
</reference>
<dbReference type="EMBL" id="BJYX01000002">
    <property type="protein sequence ID" value="GEO28843.1"/>
    <property type="molecule type" value="Genomic_DNA"/>
</dbReference>
<keyword evidence="5" id="KW-1185">Reference proteome</keyword>
<dbReference type="Gene3D" id="3.40.50.1000">
    <property type="entry name" value="HAD superfamily/HAD-like"/>
    <property type="match status" value="1"/>
</dbReference>
<dbReference type="InterPro" id="IPR036412">
    <property type="entry name" value="HAD-like_sf"/>
</dbReference>
<name>A0A512CX84_9MICO</name>
<evidence type="ECO:0000256" key="2">
    <source>
        <dbReference type="ARBA" id="ARBA00022801"/>
    </source>
</evidence>
<dbReference type="NCBIfam" id="TIGR01509">
    <property type="entry name" value="HAD-SF-IA-v3"/>
    <property type="match status" value="1"/>
</dbReference>
<dbReference type="PRINTS" id="PR00413">
    <property type="entry name" value="HADHALOGNASE"/>
</dbReference>
<dbReference type="InterPro" id="IPR023214">
    <property type="entry name" value="HAD_sf"/>
</dbReference>